<reference evidence="2 3" key="1">
    <citation type="submission" date="2020-08" db="EMBL/GenBank/DDBJ databases">
        <title>Genomic Encyclopedia of Type Strains, Phase IV (KMG-IV): sequencing the most valuable type-strain genomes for metagenomic binning, comparative biology and taxonomic classification.</title>
        <authorList>
            <person name="Goeker M."/>
        </authorList>
    </citation>
    <scope>NUCLEOTIDE SEQUENCE [LARGE SCALE GENOMIC DNA]</scope>
    <source>
        <strain evidence="2 3">DSM 22548</strain>
    </source>
</reference>
<evidence type="ECO:0000313" key="3">
    <source>
        <dbReference type="Proteomes" id="UP000541425"/>
    </source>
</evidence>
<evidence type="ECO:0000256" key="1">
    <source>
        <dbReference type="SAM" id="MobiDB-lite"/>
    </source>
</evidence>
<sequence length="65" mass="7342">MNKKQYIAPKTTSITWSAESLMLVASPGVGGGYNPGEDIDTRKQEPREEDSGLHIWDKYNSLWED</sequence>
<protein>
    <submittedName>
        <fullName evidence="2">Uncharacterized protein</fullName>
    </submittedName>
</protein>
<accession>A0A7W5UHU2</accession>
<proteinExistence type="predicted"/>
<dbReference type="Proteomes" id="UP000541425">
    <property type="component" value="Unassembled WGS sequence"/>
</dbReference>
<feature type="compositionally biased region" description="Basic and acidic residues" evidence="1">
    <location>
        <begin position="39"/>
        <end position="51"/>
    </location>
</feature>
<evidence type="ECO:0000313" key="2">
    <source>
        <dbReference type="EMBL" id="MBB3702766.1"/>
    </source>
</evidence>
<comment type="caution">
    <text evidence="2">The sequence shown here is derived from an EMBL/GenBank/DDBJ whole genome shotgun (WGS) entry which is preliminary data.</text>
</comment>
<name>A0A7W5UHU2_9BACT</name>
<feature type="region of interest" description="Disordered" evidence="1">
    <location>
        <begin position="28"/>
        <end position="51"/>
    </location>
</feature>
<dbReference type="EMBL" id="JACICA010000005">
    <property type="protein sequence ID" value="MBB3702766.1"/>
    <property type="molecule type" value="Genomic_DNA"/>
</dbReference>
<dbReference type="AlphaFoldDB" id="A0A7W5UHU2"/>
<dbReference type="RefSeq" id="WP_183696266.1">
    <property type="nucleotide sequence ID" value="NZ_JACICA010000005.1"/>
</dbReference>
<organism evidence="2 3">
    <name type="scientific">Alloprevotella rava</name>
    <dbReference type="NCBI Taxonomy" id="671218"/>
    <lineage>
        <taxon>Bacteria</taxon>
        <taxon>Pseudomonadati</taxon>
        <taxon>Bacteroidota</taxon>
        <taxon>Bacteroidia</taxon>
        <taxon>Bacteroidales</taxon>
        <taxon>Prevotellaceae</taxon>
        <taxon>Alloprevotella</taxon>
    </lineage>
</organism>
<gene>
    <name evidence="2" type="ORF">FHS60_001235</name>
</gene>